<name>A0A1I8BSN7_MELHA</name>
<dbReference type="AlphaFoldDB" id="A0A1I8BSN7"/>
<keyword evidence="1" id="KW-1185">Reference proteome</keyword>
<reference evidence="2" key="1">
    <citation type="submission" date="2016-11" db="UniProtKB">
        <authorList>
            <consortium name="WormBaseParasite"/>
        </authorList>
    </citation>
    <scope>IDENTIFICATION</scope>
</reference>
<dbReference type="WBParaSite" id="MhA1_Contig535.frz3.gene1">
    <property type="protein sequence ID" value="MhA1_Contig535.frz3.gene1"/>
    <property type="gene ID" value="MhA1_Contig535.frz3.gene1"/>
</dbReference>
<proteinExistence type="predicted"/>
<organism evidence="1 2">
    <name type="scientific">Meloidogyne hapla</name>
    <name type="common">Root-knot nematode worm</name>
    <dbReference type="NCBI Taxonomy" id="6305"/>
    <lineage>
        <taxon>Eukaryota</taxon>
        <taxon>Metazoa</taxon>
        <taxon>Ecdysozoa</taxon>
        <taxon>Nematoda</taxon>
        <taxon>Chromadorea</taxon>
        <taxon>Rhabditida</taxon>
        <taxon>Tylenchina</taxon>
        <taxon>Tylenchomorpha</taxon>
        <taxon>Tylenchoidea</taxon>
        <taxon>Meloidogynidae</taxon>
        <taxon>Meloidogyninae</taxon>
        <taxon>Meloidogyne</taxon>
    </lineage>
</organism>
<sequence length="179" mass="20151">MVGGCGTCTASDFICTDCSGHRCNHFYLKNSFKCYATVDDGLEEGELDFRKNIEQGCDYPEEPHSKICNEELCNDKEFALKNFHFCLNVEGKHWICPDDINDCHFIQGVNGKVAGCGKCPEGDFHCFDCNKKLCNTKENLVITFKCFMGEGKLTETKARQCDKGGCYLSFDFESIGHKQ</sequence>
<protein>
    <submittedName>
        <fullName evidence="2">Uncharacterized protein</fullName>
    </submittedName>
</protein>
<accession>A0A1I8BSN7</accession>
<evidence type="ECO:0000313" key="2">
    <source>
        <dbReference type="WBParaSite" id="MhA1_Contig535.frz3.gene1"/>
    </source>
</evidence>
<dbReference type="Proteomes" id="UP000095281">
    <property type="component" value="Unplaced"/>
</dbReference>
<evidence type="ECO:0000313" key="1">
    <source>
        <dbReference type="Proteomes" id="UP000095281"/>
    </source>
</evidence>